<gene>
    <name evidence="18" type="ORF">DICVIV_04671</name>
</gene>
<dbReference type="Pfam" id="PF10183">
    <property type="entry name" value="ESSS"/>
    <property type="match status" value="1"/>
</dbReference>
<evidence type="ECO:0000256" key="16">
    <source>
        <dbReference type="ARBA" id="ARBA00046528"/>
    </source>
</evidence>
<keyword evidence="8" id="KW-0999">Mitochondrion inner membrane</keyword>
<dbReference type="PANTHER" id="PTHR13327:SF0">
    <property type="entry name" value="NADH DEHYDROGENASE [UBIQUINONE] 1 BETA SUBCOMPLEX SUBUNIT 11, MITOCHONDRIAL"/>
    <property type="match status" value="1"/>
</dbReference>
<dbReference type="PANTHER" id="PTHR13327">
    <property type="entry name" value="NADH-UBIQUINONE OXIDOREDUCTASE ESSS SUBUNIT, MITOCHONDRIAL PRECURSOR"/>
    <property type="match status" value="1"/>
</dbReference>
<evidence type="ECO:0000256" key="11">
    <source>
        <dbReference type="ARBA" id="ARBA00022989"/>
    </source>
</evidence>
<evidence type="ECO:0000256" key="9">
    <source>
        <dbReference type="ARBA" id="ARBA00022946"/>
    </source>
</evidence>
<evidence type="ECO:0000256" key="12">
    <source>
        <dbReference type="ARBA" id="ARBA00023128"/>
    </source>
</evidence>
<name>A0A0D8Y3V0_DICVI</name>
<keyword evidence="13 17" id="KW-0472">Membrane</keyword>
<keyword evidence="7 17" id="KW-0812">Transmembrane</keyword>
<comment type="subunit">
    <text evidence="16">Complex I is composed of 45 different subunits. Interacts with BCAP31.</text>
</comment>
<keyword evidence="6" id="KW-0679">Respiratory chain</keyword>
<evidence type="ECO:0000256" key="14">
    <source>
        <dbReference type="ARBA" id="ARBA00030753"/>
    </source>
</evidence>
<organism evidence="18 19">
    <name type="scientific">Dictyocaulus viviparus</name>
    <name type="common">Bovine lungworm</name>
    <dbReference type="NCBI Taxonomy" id="29172"/>
    <lineage>
        <taxon>Eukaryota</taxon>
        <taxon>Metazoa</taxon>
        <taxon>Ecdysozoa</taxon>
        <taxon>Nematoda</taxon>
        <taxon>Chromadorea</taxon>
        <taxon>Rhabditida</taxon>
        <taxon>Rhabditina</taxon>
        <taxon>Rhabditomorpha</taxon>
        <taxon>Strongyloidea</taxon>
        <taxon>Metastrongylidae</taxon>
        <taxon>Dictyocaulus</taxon>
    </lineage>
</organism>
<comment type="similarity">
    <text evidence="3">Belongs to the complex I NDUFB11 subunit family.</text>
</comment>
<keyword evidence="10" id="KW-0249">Electron transport</keyword>
<keyword evidence="9" id="KW-0809">Transit peptide</keyword>
<dbReference type="STRING" id="29172.A0A0D8Y3V0"/>
<comment type="subcellular location">
    <subcellularLocation>
        <location evidence="2">Mitochondrion inner membrane</location>
        <topology evidence="2">Single-pass membrane protein</topology>
    </subcellularLocation>
</comment>
<evidence type="ECO:0000256" key="7">
    <source>
        <dbReference type="ARBA" id="ARBA00022692"/>
    </source>
</evidence>
<dbReference type="InterPro" id="IPR019329">
    <property type="entry name" value="NADH_UbQ_OxRdtase_ESSS_su"/>
</dbReference>
<evidence type="ECO:0000256" key="5">
    <source>
        <dbReference type="ARBA" id="ARBA00022448"/>
    </source>
</evidence>
<evidence type="ECO:0000256" key="15">
    <source>
        <dbReference type="ARBA" id="ARBA00031387"/>
    </source>
</evidence>
<protein>
    <recommendedName>
        <fullName evidence="4">NADH dehydrogenase [ubiquinone] 1 beta subcomplex subunit 11, mitochondrial</fullName>
    </recommendedName>
    <alternativeName>
        <fullName evidence="15">Complex I-ESSS</fullName>
    </alternativeName>
    <alternativeName>
        <fullName evidence="14">NADH-ubiquinone oxidoreductase ESSS subunit</fullName>
    </alternativeName>
</protein>
<dbReference type="GO" id="GO:0005743">
    <property type="term" value="C:mitochondrial inner membrane"/>
    <property type="evidence" value="ECO:0007669"/>
    <property type="project" value="UniProtKB-SubCell"/>
</dbReference>
<evidence type="ECO:0000256" key="17">
    <source>
        <dbReference type="SAM" id="Phobius"/>
    </source>
</evidence>
<evidence type="ECO:0000256" key="8">
    <source>
        <dbReference type="ARBA" id="ARBA00022792"/>
    </source>
</evidence>
<proteinExistence type="inferred from homology"/>
<reference evidence="19" key="2">
    <citation type="journal article" date="2016" name="Sci. Rep.">
        <title>Dictyocaulus viviparus genome, variome and transcriptome elucidate lungworm biology and support future intervention.</title>
        <authorList>
            <person name="McNulty S.N."/>
            <person name="Strube C."/>
            <person name="Rosa B.A."/>
            <person name="Martin J.C."/>
            <person name="Tyagi R."/>
            <person name="Choi Y.J."/>
            <person name="Wang Q."/>
            <person name="Hallsworth Pepin K."/>
            <person name="Zhang X."/>
            <person name="Ozersky P."/>
            <person name="Wilson R.K."/>
            <person name="Sternberg P.W."/>
            <person name="Gasser R.B."/>
            <person name="Mitreva M."/>
        </authorList>
    </citation>
    <scope>NUCLEOTIDE SEQUENCE [LARGE SCALE GENOMIC DNA]</scope>
    <source>
        <strain evidence="19">HannoverDv2000</strain>
    </source>
</reference>
<sequence length="118" mass="14283">MRREWIWHGQVSYDEYKDWLKTHQMSFLLITLLTTWVTCWIIFCRPDWPMGREWALREAHLEIARREKAGLPLISPDLVPRLISVFLGIQKRTSYRKFAYRRGTTRLRSSYLRQQVVG</sequence>
<dbReference type="AlphaFoldDB" id="A0A0D8Y3V0"/>
<comment type="function">
    <text evidence="1">Accessory subunit of the mitochondrial membrane respiratory chain NADH dehydrogenase (Complex I), that is believed not to be involved in catalysis. Complex I functions in the transfer of electrons from NADH to the respiratory chain. The immediate electron acceptor for the enzyme is believed to be ubiquinone.</text>
</comment>
<evidence type="ECO:0000256" key="1">
    <source>
        <dbReference type="ARBA" id="ARBA00003195"/>
    </source>
</evidence>
<keyword evidence="11 17" id="KW-1133">Transmembrane helix</keyword>
<feature type="transmembrane region" description="Helical" evidence="17">
    <location>
        <begin position="25"/>
        <end position="43"/>
    </location>
</feature>
<accession>A0A0D8Y3V0</accession>
<evidence type="ECO:0000256" key="4">
    <source>
        <dbReference type="ARBA" id="ARBA00018632"/>
    </source>
</evidence>
<evidence type="ECO:0000256" key="13">
    <source>
        <dbReference type="ARBA" id="ARBA00023136"/>
    </source>
</evidence>
<keyword evidence="19" id="KW-1185">Reference proteome</keyword>
<dbReference type="EMBL" id="KN716242">
    <property type="protein sequence ID" value="KJH49231.1"/>
    <property type="molecule type" value="Genomic_DNA"/>
</dbReference>
<evidence type="ECO:0000256" key="2">
    <source>
        <dbReference type="ARBA" id="ARBA00004434"/>
    </source>
</evidence>
<evidence type="ECO:0000256" key="3">
    <source>
        <dbReference type="ARBA" id="ARBA00008915"/>
    </source>
</evidence>
<evidence type="ECO:0000313" key="18">
    <source>
        <dbReference type="EMBL" id="KJH49231.1"/>
    </source>
</evidence>
<evidence type="ECO:0000256" key="10">
    <source>
        <dbReference type="ARBA" id="ARBA00022982"/>
    </source>
</evidence>
<keyword evidence="12" id="KW-0496">Mitochondrion</keyword>
<evidence type="ECO:0000256" key="6">
    <source>
        <dbReference type="ARBA" id="ARBA00022660"/>
    </source>
</evidence>
<reference evidence="18 19" key="1">
    <citation type="submission" date="2013-11" db="EMBL/GenBank/DDBJ databases">
        <title>Draft genome of the bovine lungworm Dictyocaulus viviparus.</title>
        <authorList>
            <person name="Mitreva M."/>
        </authorList>
    </citation>
    <scope>NUCLEOTIDE SEQUENCE [LARGE SCALE GENOMIC DNA]</scope>
    <source>
        <strain evidence="18 19">HannoverDv2000</strain>
    </source>
</reference>
<evidence type="ECO:0000313" key="19">
    <source>
        <dbReference type="Proteomes" id="UP000053766"/>
    </source>
</evidence>
<keyword evidence="5" id="KW-0813">Transport</keyword>
<dbReference type="OrthoDB" id="5917019at2759"/>
<dbReference type="Proteomes" id="UP000053766">
    <property type="component" value="Unassembled WGS sequence"/>
</dbReference>